<dbReference type="SUPFAM" id="SSF53383">
    <property type="entry name" value="PLP-dependent transferases"/>
    <property type="match status" value="1"/>
</dbReference>
<dbReference type="EMBL" id="CAEZZU010000317">
    <property type="protein sequence ID" value="CAB4793137.1"/>
    <property type="molecule type" value="Genomic_DNA"/>
</dbReference>
<gene>
    <name evidence="2" type="ORF">UFOPK2925_01619</name>
</gene>
<comment type="cofactor">
    <cofactor evidence="1">
        <name>pyridoxal 5'-phosphate</name>
        <dbReference type="ChEBI" id="CHEBI:597326"/>
    </cofactor>
</comment>
<dbReference type="Gene3D" id="3.40.640.10">
    <property type="entry name" value="Type I PLP-dependent aspartate aminotransferase-like (Major domain)"/>
    <property type="match status" value="1"/>
</dbReference>
<organism evidence="2">
    <name type="scientific">freshwater metagenome</name>
    <dbReference type="NCBI Taxonomy" id="449393"/>
    <lineage>
        <taxon>unclassified sequences</taxon>
        <taxon>metagenomes</taxon>
        <taxon>ecological metagenomes</taxon>
    </lineage>
</organism>
<dbReference type="InterPro" id="IPR015424">
    <property type="entry name" value="PyrdxlP-dep_Trfase"/>
</dbReference>
<name>A0A6J6XGM7_9ZZZZ</name>
<accession>A0A6J6XGM7</accession>
<dbReference type="PANTHER" id="PTHR43713">
    <property type="entry name" value="GLUTAMATE-1-SEMIALDEHYDE 2,1-AMINOMUTASE"/>
    <property type="match status" value="1"/>
</dbReference>
<evidence type="ECO:0000256" key="1">
    <source>
        <dbReference type="ARBA" id="ARBA00001933"/>
    </source>
</evidence>
<evidence type="ECO:0000313" key="2">
    <source>
        <dbReference type="EMBL" id="CAB4793137.1"/>
    </source>
</evidence>
<dbReference type="InterPro" id="IPR015421">
    <property type="entry name" value="PyrdxlP-dep_Trfase_major"/>
</dbReference>
<protein>
    <submittedName>
        <fullName evidence="2">Unannotated protein</fullName>
    </submittedName>
</protein>
<sequence length="144" mass="15596">MDSITRGAAQQGTFNGNPLVAAAGIATLSKVMTREAYTYLEALGSRLASGCAQALQENGIPGHAVDLGAKGCVSYRPEPLTNYRDFLETDTSLYEASYPWAVNRGLFMTPGDEEQWTISVQHTESDIDRYLEQFAEFCSTVSGG</sequence>
<dbReference type="PANTHER" id="PTHR43713:SF3">
    <property type="entry name" value="GLUTAMATE-1-SEMIALDEHYDE 2,1-AMINOMUTASE 1, CHLOROPLASTIC-RELATED"/>
    <property type="match status" value="1"/>
</dbReference>
<dbReference type="InterPro" id="IPR015422">
    <property type="entry name" value="PyrdxlP-dep_Trfase_small"/>
</dbReference>
<reference evidence="2" key="1">
    <citation type="submission" date="2020-05" db="EMBL/GenBank/DDBJ databases">
        <authorList>
            <person name="Chiriac C."/>
            <person name="Salcher M."/>
            <person name="Ghai R."/>
            <person name="Kavagutti S V."/>
        </authorList>
    </citation>
    <scope>NUCLEOTIDE SEQUENCE</scope>
</reference>
<dbReference type="AlphaFoldDB" id="A0A6J6XGM7"/>
<dbReference type="Gene3D" id="3.90.1150.10">
    <property type="entry name" value="Aspartate Aminotransferase, domain 1"/>
    <property type="match status" value="1"/>
</dbReference>
<proteinExistence type="predicted"/>